<dbReference type="Proteomes" id="UP000515369">
    <property type="component" value="Chromosome"/>
</dbReference>
<sequence>MRQRLNPWAVIITAGLTFGSLMTFIGPHAYSHRGWGCYSYQNHHDWHNHGGCKGHHIDKQLTQFRLYPKSRKTTQ</sequence>
<evidence type="ECO:0000313" key="2">
    <source>
        <dbReference type="EMBL" id="QMW06531.1"/>
    </source>
</evidence>
<keyword evidence="1" id="KW-0472">Membrane</keyword>
<name>A0A7G5H5Y9_9BACT</name>
<dbReference type="AlphaFoldDB" id="A0A7G5H5Y9"/>
<dbReference type="RefSeq" id="WP_182463929.1">
    <property type="nucleotide sequence ID" value="NZ_CP059732.1"/>
</dbReference>
<feature type="transmembrane region" description="Helical" evidence="1">
    <location>
        <begin position="6"/>
        <end position="25"/>
    </location>
</feature>
<accession>A0A7G5H5Y9</accession>
<evidence type="ECO:0000256" key="1">
    <source>
        <dbReference type="SAM" id="Phobius"/>
    </source>
</evidence>
<reference evidence="2 3" key="1">
    <citation type="submission" date="2020-07" db="EMBL/GenBank/DDBJ databases">
        <title>Spirosoma foliorum sp. nov., isolated from the leaves on the Nejang mountain Korea, Republic of.</title>
        <authorList>
            <person name="Ho H."/>
            <person name="Lee Y.-J."/>
            <person name="Nurcahyanto D.-A."/>
            <person name="Kim S.-G."/>
        </authorList>
    </citation>
    <scope>NUCLEOTIDE SEQUENCE [LARGE SCALE GENOMIC DNA]</scope>
    <source>
        <strain evidence="2 3">PL0136</strain>
    </source>
</reference>
<evidence type="ECO:0000313" key="3">
    <source>
        <dbReference type="Proteomes" id="UP000515369"/>
    </source>
</evidence>
<keyword evidence="1" id="KW-0812">Transmembrane</keyword>
<dbReference type="EMBL" id="CP059732">
    <property type="protein sequence ID" value="QMW06531.1"/>
    <property type="molecule type" value="Genomic_DNA"/>
</dbReference>
<keyword evidence="3" id="KW-1185">Reference proteome</keyword>
<protein>
    <submittedName>
        <fullName evidence="2">Uncharacterized protein</fullName>
    </submittedName>
</protein>
<gene>
    <name evidence="2" type="ORF">H3H32_17350</name>
</gene>
<dbReference type="KEGG" id="sfol:H3H32_17350"/>
<keyword evidence="1" id="KW-1133">Transmembrane helix</keyword>
<organism evidence="2 3">
    <name type="scientific">Spirosoma foliorum</name>
    <dbReference type="NCBI Taxonomy" id="2710596"/>
    <lineage>
        <taxon>Bacteria</taxon>
        <taxon>Pseudomonadati</taxon>
        <taxon>Bacteroidota</taxon>
        <taxon>Cytophagia</taxon>
        <taxon>Cytophagales</taxon>
        <taxon>Cytophagaceae</taxon>
        <taxon>Spirosoma</taxon>
    </lineage>
</organism>
<proteinExistence type="predicted"/>